<name>Q6LSH0_PHOPR</name>
<evidence type="ECO:0000256" key="2">
    <source>
        <dbReference type="ARBA" id="ARBA00005452"/>
    </source>
</evidence>
<dbReference type="HOGENOM" id="CLU_038102_2_1_6"/>
<dbReference type="Proteomes" id="UP000000593">
    <property type="component" value="Chromosome 1"/>
</dbReference>
<dbReference type="PANTHER" id="PTHR46997:SF1">
    <property type="entry name" value="LOW AFFINITY TRYPTOPHAN PERMEASE-RELATED"/>
    <property type="match status" value="1"/>
</dbReference>
<dbReference type="GO" id="GO:0003333">
    <property type="term" value="P:amino acid transmembrane transport"/>
    <property type="evidence" value="ECO:0007669"/>
    <property type="project" value="InterPro"/>
</dbReference>
<evidence type="ECO:0000256" key="8">
    <source>
        <dbReference type="ARBA" id="ARBA00022989"/>
    </source>
</evidence>
<dbReference type="GO" id="GO:0005886">
    <property type="term" value="C:plasma membrane"/>
    <property type="evidence" value="ECO:0007669"/>
    <property type="project" value="UniProtKB-SubCell"/>
</dbReference>
<evidence type="ECO:0000256" key="9">
    <source>
        <dbReference type="ARBA" id="ARBA00023136"/>
    </source>
</evidence>
<feature type="transmembrane region" description="Helical" evidence="10">
    <location>
        <begin position="164"/>
        <end position="183"/>
    </location>
</feature>
<keyword evidence="3" id="KW-0813">Transport</keyword>
<keyword evidence="7" id="KW-0029">Amino-acid transport</keyword>
<evidence type="ECO:0000256" key="7">
    <source>
        <dbReference type="ARBA" id="ARBA00022970"/>
    </source>
</evidence>
<evidence type="ECO:0000256" key="6">
    <source>
        <dbReference type="ARBA" id="ARBA00022692"/>
    </source>
</evidence>
<dbReference type="eggNOG" id="COG0814">
    <property type="taxonomic scope" value="Bacteria"/>
</dbReference>
<evidence type="ECO:0000313" key="11">
    <source>
        <dbReference type="EMBL" id="CAG19756.1"/>
    </source>
</evidence>
<dbReference type="GO" id="GO:0015173">
    <property type="term" value="F:aromatic amino acid transmembrane transporter activity"/>
    <property type="evidence" value="ECO:0007669"/>
    <property type="project" value="InterPro"/>
</dbReference>
<evidence type="ECO:0000256" key="1">
    <source>
        <dbReference type="ARBA" id="ARBA00004429"/>
    </source>
</evidence>
<feature type="transmembrane region" description="Helical" evidence="10">
    <location>
        <begin position="51"/>
        <end position="74"/>
    </location>
</feature>
<reference evidence="12" key="1">
    <citation type="journal article" date="2005" name="Science">
        <title>Life at depth: Photobacterium profundum genome sequence and expression analysis.</title>
        <authorList>
            <person name="Vezzi A."/>
            <person name="Campanaro S."/>
            <person name="D'Angelo M."/>
            <person name="Simonato F."/>
            <person name="Vitulo N."/>
            <person name="Lauro F.M."/>
            <person name="Cestaro A."/>
            <person name="Malacrida G."/>
            <person name="Simionati B."/>
            <person name="Cannata N."/>
            <person name="Romualdi C."/>
            <person name="Bartlett D.H."/>
            <person name="Valle G."/>
        </authorList>
    </citation>
    <scope>NUCLEOTIDE SEQUENCE [LARGE SCALE GENOMIC DNA]</scope>
    <source>
        <strain evidence="12">ATCC BAA-1253 / SS9</strain>
    </source>
</reference>
<dbReference type="Pfam" id="PF03222">
    <property type="entry name" value="Trp_Tyr_perm"/>
    <property type="match status" value="1"/>
</dbReference>
<feature type="transmembrane region" description="Helical" evidence="10">
    <location>
        <begin position="243"/>
        <end position="263"/>
    </location>
</feature>
<proteinExistence type="inferred from homology"/>
<comment type="similarity">
    <text evidence="2">Belongs to the amino acid/polyamine transporter 2 family. Mtr/TnaB/TyrP permease subfamily.</text>
</comment>
<dbReference type="AlphaFoldDB" id="Q6LSH0"/>
<accession>Q6LSH0</accession>
<dbReference type="EMBL" id="CR378667">
    <property type="protein sequence ID" value="CAG19756.1"/>
    <property type="molecule type" value="Genomic_DNA"/>
</dbReference>
<feature type="transmembrane region" description="Helical" evidence="10">
    <location>
        <begin position="400"/>
        <end position="421"/>
    </location>
</feature>
<feature type="transmembrane region" description="Helical" evidence="10">
    <location>
        <begin position="24"/>
        <end position="45"/>
    </location>
</feature>
<feature type="transmembrane region" description="Helical" evidence="10">
    <location>
        <begin position="140"/>
        <end position="157"/>
    </location>
</feature>
<evidence type="ECO:0000313" key="12">
    <source>
        <dbReference type="Proteomes" id="UP000000593"/>
    </source>
</evidence>
<dbReference type="PANTHER" id="PTHR46997">
    <property type="entry name" value="LOW AFFINITY TRYPTOPHAN PERMEASE-RELATED"/>
    <property type="match status" value="1"/>
</dbReference>
<dbReference type="Gene3D" id="1.20.1740.10">
    <property type="entry name" value="Amino acid/polyamine transporter I"/>
    <property type="match status" value="1"/>
</dbReference>
<evidence type="ECO:0000256" key="3">
    <source>
        <dbReference type="ARBA" id="ARBA00022448"/>
    </source>
</evidence>
<feature type="transmembrane region" description="Helical" evidence="10">
    <location>
        <begin position="354"/>
        <end position="379"/>
    </location>
</feature>
<dbReference type="KEGG" id="ppr:PBPRA1345"/>
<feature type="transmembrane region" description="Helical" evidence="10">
    <location>
        <begin position="203"/>
        <end position="222"/>
    </location>
</feature>
<protein>
    <submittedName>
        <fullName evidence="11">Hypothetical tryptophan-specific transport protein</fullName>
    </submittedName>
</protein>
<organism evidence="11 12">
    <name type="scientific">Photobacterium profundum (strain SS9)</name>
    <dbReference type="NCBI Taxonomy" id="298386"/>
    <lineage>
        <taxon>Bacteria</taxon>
        <taxon>Pseudomonadati</taxon>
        <taxon>Pseudomonadota</taxon>
        <taxon>Gammaproteobacteria</taxon>
        <taxon>Vibrionales</taxon>
        <taxon>Vibrionaceae</taxon>
        <taxon>Photobacterium</taxon>
    </lineage>
</organism>
<dbReference type="STRING" id="298386.PBPRA1345"/>
<feature type="transmembrane region" description="Helical" evidence="10">
    <location>
        <begin position="99"/>
        <end position="120"/>
    </location>
</feature>
<keyword evidence="5" id="KW-0997">Cell inner membrane</keyword>
<evidence type="ECO:0000256" key="10">
    <source>
        <dbReference type="SAM" id="Phobius"/>
    </source>
</evidence>
<dbReference type="InterPro" id="IPR018227">
    <property type="entry name" value="Amino_acid_transport_2"/>
</dbReference>
<keyword evidence="6 10" id="KW-0812">Transmembrane</keyword>
<sequence length="429" mass="47735">MIQYLCELLMNKLNVSNPEKQVSLMYGVAVVTSTAIGVGMMSLPIVSIGMWFPLSIFVIAITAVYIISAGSLLLEVNMNYPPGTGIHSMVNDLMGGKHAMFNDFMMLFNGFILLYAYITVGTEAVQFYIDKIVGFELNNVLSGLLFTAFFGVIFYTPPLIISRILSVFIGLMVLSFIYIAYSLGINVNLGNILLPSIENSHSFGLLPFVFITLPFFMAAMGFQQTIPMLRHLYHDNPQRVVRSIFLGITLVSCIYLVWLFVIMGNQSQNSMILQVASGESSLENIVETLSRSEDIKALMFFFVQVAVVTSFVGVAKGLLDYLMDIFVNHFKLMAVYPKALVILPPLLLSLLFPYGFLIAIGFAGLAGAIWGGIYPALMAQIIRKRIPTDDMEFVTVGGKYTPWFTLLYSFLIIVVMLLELVDFLPKYPN</sequence>
<feature type="transmembrane region" description="Helical" evidence="10">
    <location>
        <begin position="297"/>
        <end position="318"/>
    </location>
</feature>
<dbReference type="InterPro" id="IPR013059">
    <property type="entry name" value="Trp_tyr_transpt"/>
</dbReference>
<keyword evidence="12" id="KW-1185">Reference proteome</keyword>
<keyword evidence="8 10" id="KW-1133">Transmembrane helix</keyword>
<keyword evidence="9 10" id="KW-0472">Membrane</keyword>
<evidence type="ECO:0000256" key="4">
    <source>
        <dbReference type="ARBA" id="ARBA00022475"/>
    </source>
</evidence>
<dbReference type="PRINTS" id="PR00166">
    <property type="entry name" value="AROAAPRMEASE"/>
</dbReference>
<evidence type="ECO:0000256" key="5">
    <source>
        <dbReference type="ARBA" id="ARBA00022519"/>
    </source>
</evidence>
<gene>
    <name evidence="11" type="ordered locus">PBPRA1345</name>
</gene>
<comment type="subcellular location">
    <subcellularLocation>
        <location evidence="1">Cell inner membrane</location>
        <topology evidence="1">Multi-pass membrane protein</topology>
    </subcellularLocation>
</comment>
<keyword evidence="4" id="KW-1003">Cell membrane</keyword>